<comment type="caution">
    <text evidence="1">The sequence shown here is derived from an EMBL/GenBank/DDBJ whole genome shotgun (WGS) entry which is preliminary data.</text>
</comment>
<sequence length="381" mass="42961">MDKTGACNSCEQAKIKLQNLISGLDIIDITDDIDDSMVKYSDSMNNCDDLLDITEDNNLLLLLKLNNLARHLDGSIKLASALNATVIKKEPELQERDEVENWRNQVNPKRRKHHSYLSSQPEWSALNLNESLNTIPIGLLRNGNSLQLRPVQVNNTSTILSNTCGFDSLVQIICSAYSDSTYFRAYIDNMETNLLTQLVIALVKNGISKQIYNMRANILTNIFNCELTNQNVQVCNAACCITDLINKINSLFKDFCKQNLIIFIDSSENLSKDSLAKQMLDALSQVNMTSDNPTPYLIYETHALINIELILFPEVLLINGQIYHLRGAILYYGDTTAQTVGHFIAYCKRAVSWHKFDDLEKRSSNCSSRISGLPQAIFYTL</sequence>
<dbReference type="AlphaFoldDB" id="A0AAW1JXF9"/>
<proteinExistence type="predicted"/>
<dbReference type="Proteomes" id="UP001458880">
    <property type="component" value="Unassembled WGS sequence"/>
</dbReference>
<organism evidence="1 2">
    <name type="scientific">Popillia japonica</name>
    <name type="common">Japanese beetle</name>
    <dbReference type="NCBI Taxonomy" id="7064"/>
    <lineage>
        <taxon>Eukaryota</taxon>
        <taxon>Metazoa</taxon>
        <taxon>Ecdysozoa</taxon>
        <taxon>Arthropoda</taxon>
        <taxon>Hexapoda</taxon>
        <taxon>Insecta</taxon>
        <taxon>Pterygota</taxon>
        <taxon>Neoptera</taxon>
        <taxon>Endopterygota</taxon>
        <taxon>Coleoptera</taxon>
        <taxon>Polyphaga</taxon>
        <taxon>Scarabaeiformia</taxon>
        <taxon>Scarabaeidae</taxon>
        <taxon>Rutelinae</taxon>
        <taxon>Popillia</taxon>
    </lineage>
</organism>
<evidence type="ECO:0000313" key="1">
    <source>
        <dbReference type="EMBL" id="KAK9709892.1"/>
    </source>
</evidence>
<gene>
    <name evidence="1" type="ORF">QE152_g26358</name>
</gene>
<protein>
    <submittedName>
        <fullName evidence="1">Uncharacterized protein</fullName>
    </submittedName>
</protein>
<keyword evidence="2" id="KW-1185">Reference proteome</keyword>
<evidence type="ECO:0000313" key="2">
    <source>
        <dbReference type="Proteomes" id="UP001458880"/>
    </source>
</evidence>
<dbReference type="EMBL" id="JASPKY010000300">
    <property type="protein sequence ID" value="KAK9709892.1"/>
    <property type="molecule type" value="Genomic_DNA"/>
</dbReference>
<accession>A0AAW1JXF9</accession>
<reference evidence="1 2" key="1">
    <citation type="journal article" date="2024" name="BMC Genomics">
        <title>De novo assembly and annotation of Popillia japonica's genome with initial clues to its potential as an invasive pest.</title>
        <authorList>
            <person name="Cucini C."/>
            <person name="Boschi S."/>
            <person name="Funari R."/>
            <person name="Cardaioli E."/>
            <person name="Iannotti N."/>
            <person name="Marturano G."/>
            <person name="Paoli F."/>
            <person name="Bruttini M."/>
            <person name="Carapelli A."/>
            <person name="Frati F."/>
            <person name="Nardi F."/>
        </authorList>
    </citation>
    <scope>NUCLEOTIDE SEQUENCE [LARGE SCALE GENOMIC DNA]</scope>
    <source>
        <strain evidence="1">DMR45628</strain>
    </source>
</reference>
<name>A0AAW1JXF9_POPJA</name>